<dbReference type="GeneID" id="29065770"/>
<sequence>MVYVKTSYRISISLRHMLEVRMSMSEDCDGIVKQIIAKHQTHSLSGIWSWFVVSDYADIYVRLITNIKVRKEPTVVIARIEVDEPRKGYLKCLLEELYKTDYHLEFECILNKDLEAYLLSQGFKYIEPRGYDVHMRREYHD</sequence>
<reference evidence="1" key="1">
    <citation type="submission" date="2017-06" db="EMBL/GenBank/DDBJ databases">
        <authorList>
            <person name="Berg J.A."/>
            <person name="Peck M.D."/>
            <person name="Grossarth S.E."/>
            <person name="Jarvis T.M."/>
            <person name="Merrill B.D."/>
            <person name="Breakwell D.P."/>
            <person name="Burnett S.H."/>
            <person name="Grose J.H."/>
        </authorList>
    </citation>
    <scope>NUCLEOTIDE SEQUENCE [LARGE SCALE GENOMIC DNA]</scope>
</reference>
<accession>A0A191ZCV9</accession>
<gene>
    <name evidence="1" type="ORF">FROZEN_3</name>
</gene>
<organism evidence="1 2">
    <name type="scientific">Erwinia phage vB_EamP_Frozen</name>
    <dbReference type="NCBI Taxonomy" id="1852641"/>
    <lineage>
        <taxon>Viruses</taxon>
        <taxon>Duplodnaviria</taxon>
        <taxon>Heunggongvirae</taxon>
        <taxon>Uroviricota</taxon>
        <taxon>Caudoviricetes</taxon>
        <taxon>Schitoviridae</taxon>
        <taxon>Erskinevirinae</taxon>
        <taxon>Johnsonvirus</taxon>
        <taxon>Johnsonvirus frozen</taxon>
    </lineage>
</organism>
<protein>
    <submittedName>
        <fullName evidence="1">Uncharacterized protein</fullName>
    </submittedName>
</protein>
<name>A0A191ZCV9_9CAUD</name>
<dbReference type="KEGG" id="vg:29065770"/>
<dbReference type="Proteomes" id="UP000202061">
    <property type="component" value="Segment"/>
</dbReference>
<dbReference type="EMBL" id="KX098389">
    <property type="protein sequence ID" value="ANJ65222.1"/>
    <property type="molecule type" value="Genomic_DNA"/>
</dbReference>
<evidence type="ECO:0000313" key="1">
    <source>
        <dbReference type="EMBL" id="ANJ65222.1"/>
    </source>
</evidence>
<proteinExistence type="predicted"/>
<keyword evidence="2" id="KW-1185">Reference proteome</keyword>
<dbReference type="RefSeq" id="YP_009286132.1">
    <property type="nucleotide sequence ID" value="NC_031062.2"/>
</dbReference>
<evidence type="ECO:0000313" key="2">
    <source>
        <dbReference type="Proteomes" id="UP000202061"/>
    </source>
</evidence>